<reference evidence="1" key="1">
    <citation type="journal article" date="2020" name="Stud. Mycol.">
        <title>101 Dothideomycetes genomes: a test case for predicting lifestyles and emergence of pathogens.</title>
        <authorList>
            <person name="Haridas S."/>
            <person name="Albert R."/>
            <person name="Binder M."/>
            <person name="Bloem J."/>
            <person name="Labutti K."/>
            <person name="Salamov A."/>
            <person name="Andreopoulos B."/>
            <person name="Baker S."/>
            <person name="Barry K."/>
            <person name="Bills G."/>
            <person name="Bluhm B."/>
            <person name="Cannon C."/>
            <person name="Castanera R."/>
            <person name="Culley D."/>
            <person name="Daum C."/>
            <person name="Ezra D."/>
            <person name="Gonzalez J."/>
            <person name="Henrissat B."/>
            <person name="Kuo A."/>
            <person name="Liang C."/>
            <person name="Lipzen A."/>
            <person name="Lutzoni F."/>
            <person name="Magnuson J."/>
            <person name="Mondo S."/>
            <person name="Nolan M."/>
            <person name="Ohm R."/>
            <person name="Pangilinan J."/>
            <person name="Park H.-J."/>
            <person name="Ramirez L."/>
            <person name="Alfaro M."/>
            <person name="Sun H."/>
            <person name="Tritt A."/>
            <person name="Yoshinaga Y."/>
            <person name="Zwiers L.-H."/>
            <person name="Turgeon B."/>
            <person name="Goodwin S."/>
            <person name="Spatafora J."/>
            <person name="Crous P."/>
            <person name="Grigoriev I."/>
        </authorList>
    </citation>
    <scope>NUCLEOTIDE SEQUENCE</scope>
    <source>
        <strain evidence="1">CBS 675.92</strain>
    </source>
</reference>
<proteinExistence type="predicted"/>
<organism evidence="1 2">
    <name type="scientific">Byssothecium circinans</name>
    <dbReference type="NCBI Taxonomy" id="147558"/>
    <lineage>
        <taxon>Eukaryota</taxon>
        <taxon>Fungi</taxon>
        <taxon>Dikarya</taxon>
        <taxon>Ascomycota</taxon>
        <taxon>Pezizomycotina</taxon>
        <taxon>Dothideomycetes</taxon>
        <taxon>Pleosporomycetidae</taxon>
        <taxon>Pleosporales</taxon>
        <taxon>Massarineae</taxon>
        <taxon>Massarinaceae</taxon>
        <taxon>Byssothecium</taxon>
    </lineage>
</organism>
<keyword evidence="2" id="KW-1185">Reference proteome</keyword>
<dbReference type="Proteomes" id="UP000800035">
    <property type="component" value="Unassembled WGS sequence"/>
</dbReference>
<accession>A0A6A5THC0</accession>
<dbReference type="EMBL" id="ML977012">
    <property type="protein sequence ID" value="KAF1952253.1"/>
    <property type="molecule type" value="Genomic_DNA"/>
</dbReference>
<sequence>MPSLLYMGPTSPLFSSLVEVWMQRPAEACRSQFCADSDLLGIHHPTLWTIYGHVRNGSTSITGTNVPPSLTDCILKAGTLQRIIGSGILVCFHRGQLWALRNWRRLLHSIVSTIDQKILRGQATRRRTPDWSVSNVVNSFSAGMLQSNQSACRRRRLEVPSRSSRLSNLFGAEES</sequence>
<evidence type="ECO:0000313" key="2">
    <source>
        <dbReference type="Proteomes" id="UP000800035"/>
    </source>
</evidence>
<evidence type="ECO:0000313" key="1">
    <source>
        <dbReference type="EMBL" id="KAF1952253.1"/>
    </source>
</evidence>
<name>A0A6A5THC0_9PLEO</name>
<gene>
    <name evidence="1" type="ORF">CC80DRAFT_183637</name>
</gene>
<dbReference type="AlphaFoldDB" id="A0A6A5THC0"/>
<protein>
    <submittedName>
        <fullName evidence="1">Uncharacterized protein</fullName>
    </submittedName>
</protein>